<proteinExistence type="inferred from homology"/>
<reference evidence="5" key="6">
    <citation type="submission" date="2022-11" db="EMBL/GenBank/DDBJ databases">
        <title>Temperate bacteriophages infecting mucin-degrading bacterium Ruminococcus gnavus from the human gut.</title>
        <authorList>
            <person name="Buttimer C."/>
        </authorList>
    </citation>
    <scope>NUCLEOTIDE SEQUENCE</scope>
    <source>
        <strain evidence="5">CCUG 49994</strain>
        <strain evidence="6">CCUG 52279</strain>
    </source>
</reference>
<dbReference type="EMBL" id="JAJBNC010000018">
    <property type="protein sequence ID" value="MCB5494379.1"/>
    <property type="molecule type" value="Genomic_DNA"/>
</dbReference>
<dbReference type="Pfam" id="PF13419">
    <property type="entry name" value="HAD_2"/>
    <property type="match status" value="1"/>
</dbReference>
<evidence type="ECO:0000313" key="17">
    <source>
        <dbReference type="EMBL" id="RHD08480.1"/>
    </source>
</evidence>
<evidence type="ECO:0000313" key="7">
    <source>
        <dbReference type="EMBL" id="MCZ7692467.1"/>
    </source>
</evidence>
<dbReference type="InterPro" id="IPR006439">
    <property type="entry name" value="HAD-SF_hydro_IA"/>
</dbReference>
<evidence type="ECO:0000313" key="19">
    <source>
        <dbReference type="EMBL" id="RHJ16170.1"/>
    </source>
</evidence>
<dbReference type="EMBL" id="QSSX01000006">
    <property type="protein sequence ID" value="RGM24568.1"/>
    <property type="molecule type" value="Genomic_DNA"/>
</dbReference>
<dbReference type="PANTHER" id="PTHR18901:SF38">
    <property type="entry name" value="PSEUDOURIDINE-5'-PHOSPHATASE"/>
    <property type="match status" value="1"/>
</dbReference>
<reference evidence="7" key="7">
    <citation type="submission" date="2022-12" db="EMBL/GenBank/DDBJ databases">
        <title>Genome of R. gnavus strain RSHDN_123.</title>
        <authorList>
            <person name="Abdugheni R."/>
        </authorList>
    </citation>
    <scope>NUCLEOTIDE SEQUENCE</scope>
    <source>
        <strain evidence="7">RSHDN_123</strain>
    </source>
</reference>
<keyword evidence="3" id="KW-0378">Hydrolase</keyword>
<gene>
    <name evidence="12" type="ORF">CDL18_10900</name>
    <name evidence="14" type="ORF">CDL20_00960</name>
    <name evidence="13" type="ORF">CDL23_07730</name>
    <name evidence="19" type="ORF">DW142_00690</name>
    <name evidence="18" type="ORF">DW243_07940</name>
    <name evidence="17" type="ORF">DW812_03940</name>
    <name evidence="16" type="ORF">DWX36_12465</name>
    <name evidence="20" type="ORF">DWZ50_05835</name>
    <name evidence="15" type="ORF">DXC31_03680</name>
    <name evidence="11" type="ORF">G4981_09835</name>
    <name evidence="10" type="ORF">G4993_00920</name>
    <name evidence="4" type="ORF">LIQ10_11615</name>
    <name evidence="7" type="ORF">O8D18_00155</name>
    <name evidence="6" type="ORF">OZZ16_00175</name>
    <name evidence="5" type="ORF">OZZ17_11215</name>
    <name evidence="9" type="ORF">PNU63_07355</name>
    <name evidence="8" type="ORF">PNW85_05735</name>
</gene>
<dbReference type="Proteomes" id="UP001296580">
    <property type="component" value="Unassembled WGS sequence"/>
</dbReference>
<evidence type="ECO:0000313" key="24">
    <source>
        <dbReference type="Proteomes" id="UP000260808"/>
    </source>
</evidence>
<dbReference type="EMBL" id="QRQE01000010">
    <property type="protein sequence ID" value="RHM78859.1"/>
    <property type="molecule type" value="Genomic_DNA"/>
</dbReference>
<dbReference type="Proteomes" id="UP000235093">
    <property type="component" value="Unassembled WGS sequence"/>
</dbReference>
<dbReference type="SUPFAM" id="SSF56784">
    <property type="entry name" value="HAD-like"/>
    <property type="match status" value="1"/>
</dbReference>
<dbReference type="FunFam" id="3.40.50.1000:FF:000162">
    <property type="entry name" value="HAD-like protein"/>
    <property type="match status" value="1"/>
</dbReference>
<dbReference type="EMBL" id="QRLN01000001">
    <property type="protein sequence ID" value="RHJ16170.1"/>
    <property type="molecule type" value="Genomic_DNA"/>
</dbReference>
<dbReference type="SFLD" id="SFLDS00003">
    <property type="entry name" value="Haloacid_Dehalogenase"/>
    <property type="match status" value="1"/>
</dbReference>
<dbReference type="Proteomes" id="UP000234849">
    <property type="component" value="Unassembled WGS sequence"/>
</dbReference>
<dbReference type="Proteomes" id="UP000260808">
    <property type="component" value="Unassembled WGS sequence"/>
</dbReference>
<name>A0A2N5NGH6_MEDGN</name>
<evidence type="ECO:0000313" key="6">
    <source>
        <dbReference type="EMBL" id="MCZ0688345.1"/>
    </source>
</evidence>
<evidence type="ECO:0000256" key="3">
    <source>
        <dbReference type="ARBA" id="ARBA00022801"/>
    </source>
</evidence>
<dbReference type="Proteomes" id="UP001148455">
    <property type="component" value="Unassembled WGS sequence"/>
</dbReference>
<dbReference type="FunFam" id="3.40.50.1000:FF:000036">
    <property type="entry name" value="HAD family hydrolase"/>
    <property type="match status" value="1"/>
</dbReference>
<evidence type="ECO:0000313" key="9">
    <source>
        <dbReference type="EMBL" id="MDB8738592.1"/>
    </source>
</evidence>
<reference evidence="24 25" key="2">
    <citation type="submission" date="2018-08" db="EMBL/GenBank/DDBJ databases">
        <title>A genome reference for cultivated species of the human gut microbiota.</title>
        <authorList>
            <person name="Zou Y."/>
            <person name="Xue W."/>
            <person name="Luo G."/>
        </authorList>
    </citation>
    <scope>NUCLEOTIDE SEQUENCE [LARGE SCALE GENOMIC DNA]</scope>
    <source>
        <strain evidence="16 25">AF19-16AC</strain>
        <strain evidence="20 29">AF33-12</strain>
        <strain evidence="19 27">AM12-54</strain>
        <strain evidence="18 26">AM21-18</strain>
        <strain evidence="17 28">AM32-6</strain>
        <strain evidence="15 24">TF01-20-2</strain>
    </source>
</reference>
<dbReference type="Proteomes" id="UP001296581">
    <property type="component" value="Unassembled WGS sequence"/>
</dbReference>
<evidence type="ECO:0000313" key="26">
    <source>
        <dbReference type="Proteomes" id="UP000283981"/>
    </source>
</evidence>
<dbReference type="EMBL" id="NIHT01000010">
    <property type="protein sequence ID" value="PLT75577.1"/>
    <property type="molecule type" value="Genomic_DNA"/>
</dbReference>
<evidence type="ECO:0000313" key="27">
    <source>
        <dbReference type="Proteomes" id="UP000283992"/>
    </source>
</evidence>
<evidence type="ECO:0000313" key="14">
    <source>
        <dbReference type="EMBL" id="PLT89588.1"/>
    </source>
</evidence>
<evidence type="ECO:0000313" key="12">
    <source>
        <dbReference type="EMBL" id="PLT53944.1"/>
    </source>
</evidence>
<dbReference type="PRINTS" id="PR00413">
    <property type="entry name" value="HADHALOGNASE"/>
</dbReference>
<protein>
    <submittedName>
        <fullName evidence="12">HAD family phosphatase</fullName>
    </submittedName>
</protein>
<evidence type="ECO:0000313" key="11">
    <source>
        <dbReference type="EMBL" id="NSI65568.1"/>
    </source>
</evidence>
<dbReference type="EMBL" id="QSIR01000003">
    <property type="protein sequence ID" value="RHD08480.1"/>
    <property type="molecule type" value="Genomic_DNA"/>
</dbReference>
<dbReference type="Proteomes" id="UP000234840">
    <property type="component" value="Unassembled WGS sequence"/>
</dbReference>
<dbReference type="CDD" id="cd07505">
    <property type="entry name" value="HAD_BPGM-like"/>
    <property type="match status" value="1"/>
</dbReference>
<dbReference type="EMBL" id="NIHW01000001">
    <property type="protein sequence ID" value="PLT89588.1"/>
    <property type="molecule type" value="Genomic_DNA"/>
</dbReference>
<dbReference type="InterPro" id="IPR023214">
    <property type="entry name" value="HAD_sf"/>
</dbReference>
<evidence type="ECO:0000313" key="22">
    <source>
        <dbReference type="Proteomes" id="UP000234849"/>
    </source>
</evidence>
<dbReference type="Proteomes" id="UP000283992">
    <property type="component" value="Unassembled WGS sequence"/>
</dbReference>
<dbReference type="Proteomes" id="UP000285610">
    <property type="component" value="Unassembled WGS sequence"/>
</dbReference>
<evidence type="ECO:0000313" key="16">
    <source>
        <dbReference type="EMBL" id="RGT37176.1"/>
    </source>
</evidence>
<reference evidence="10" key="4">
    <citation type="submission" date="2020-02" db="EMBL/GenBank/DDBJ databases">
        <authorList>
            <person name="Littmann E."/>
            <person name="Sorbara M."/>
        </authorList>
    </citation>
    <scope>NUCLEOTIDE SEQUENCE</scope>
    <source>
        <strain evidence="11">MSK.11.9</strain>
        <strain evidence="10">MSK.15.32</strain>
    </source>
</reference>
<evidence type="ECO:0000313" key="28">
    <source>
        <dbReference type="Proteomes" id="UP000284472"/>
    </source>
</evidence>
<dbReference type="PANTHER" id="PTHR18901">
    <property type="entry name" value="2-DEOXYGLUCOSE-6-PHOSPHATE PHOSPHATASE 2"/>
    <property type="match status" value="1"/>
</dbReference>
<dbReference type="EMBL" id="JAPRBD010000001">
    <property type="protein sequence ID" value="MCZ0688345.1"/>
    <property type="molecule type" value="Genomic_DNA"/>
</dbReference>
<reference evidence="21 22" key="1">
    <citation type="journal article" date="2017" name="Genome Med.">
        <title>A novel Ruminococcus gnavus clade enriched in inflammatory bowel disease patients.</title>
        <authorList>
            <person name="Hall A.B."/>
            <person name="Yassour M."/>
            <person name="Sauk J."/>
            <person name="Garner A."/>
            <person name="Jiang X."/>
            <person name="Arthur T."/>
            <person name="Lagoudas G.K."/>
            <person name="Vatanen T."/>
            <person name="Fornelos N."/>
            <person name="Wilson R."/>
            <person name="Bertha M."/>
            <person name="Cohen M."/>
            <person name="Garber J."/>
            <person name="Khalili H."/>
            <person name="Gevers D."/>
            <person name="Ananthakrishnan A.N."/>
            <person name="Kugathasan S."/>
            <person name="Lander E.S."/>
            <person name="Blainey P."/>
            <person name="Vlamakis H."/>
            <person name="Xavier R.J."/>
            <person name="Huttenhower C."/>
        </authorList>
    </citation>
    <scope>NUCLEOTIDE SEQUENCE [LARGE SCALE GENOMIC DNA]</scope>
    <source>
        <strain evidence="12 22">RJX1118</strain>
        <strain evidence="13 23">RJX1125</strain>
        <strain evidence="14 21">RJX1128</strain>
    </source>
</reference>
<evidence type="ECO:0000313" key="13">
    <source>
        <dbReference type="EMBL" id="PLT75577.1"/>
    </source>
</evidence>
<dbReference type="EMBL" id="JAQMLA010000011">
    <property type="protein sequence ID" value="MDB8686173.1"/>
    <property type="molecule type" value="Genomic_DNA"/>
</dbReference>
<dbReference type="Proteomes" id="UP001211731">
    <property type="component" value="Unassembled WGS sequence"/>
</dbReference>
<dbReference type="STRING" id="33038.GCA_900067245_03745"/>
<evidence type="ECO:0000313" key="8">
    <source>
        <dbReference type="EMBL" id="MDB8686173.1"/>
    </source>
</evidence>
<evidence type="ECO:0000313" key="18">
    <source>
        <dbReference type="EMBL" id="RHG84762.1"/>
    </source>
</evidence>
<dbReference type="SFLD" id="SFLDG01135">
    <property type="entry name" value="C1.5.6:_HAD__Beta-PGM__Phospha"/>
    <property type="match status" value="1"/>
</dbReference>
<dbReference type="GO" id="GO:0016791">
    <property type="term" value="F:phosphatase activity"/>
    <property type="evidence" value="ECO:0007669"/>
    <property type="project" value="TreeGrafter"/>
</dbReference>
<dbReference type="Proteomes" id="UP000283834">
    <property type="component" value="Unassembled WGS sequence"/>
</dbReference>
<dbReference type="Gene3D" id="1.10.150.240">
    <property type="entry name" value="Putative phosphatase, domain 2"/>
    <property type="match status" value="1"/>
</dbReference>
<dbReference type="Proteomes" id="UP001297422">
    <property type="component" value="Unassembled WGS sequence"/>
</dbReference>
<dbReference type="EMBL" id="JAAIRV010000001">
    <property type="protein sequence ID" value="NSI56971.1"/>
    <property type="molecule type" value="Genomic_DNA"/>
</dbReference>
<organism evidence="12 22">
    <name type="scientific">Mediterraneibacter gnavus</name>
    <name type="common">Ruminococcus gnavus</name>
    <dbReference type="NCBI Taxonomy" id="33038"/>
    <lineage>
        <taxon>Bacteria</taxon>
        <taxon>Bacillati</taxon>
        <taxon>Bacillota</taxon>
        <taxon>Clostridia</taxon>
        <taxon>Lachnospirales</taxon>
        <taxon>Lachnospiraceae</taxon>
        <taxon>Mediterraneibacter</taxon>
    </lineage>
</organism>
<reference evidence="8" key="8">
    <citation type="submission" date="2023-01" db="EMBL/GenBank/DDBJ databases">
        <title>Human gut microbiome strain richness.</title>
        <authorList>
            <person name="Chen-Liaw A."/>
        </authorList>
    </citation>
    <scope>NUCLEOTIDE SEQUENCE</scope>
    <source>
        <strain evidence="9">1001217st1_A9_1001217B_191108</strain>
        <strain evidence="8">RTP21484st1_H11_RTP21484_190118</strain>
    </source>
</reference>
<dbReference type="AlphaFoldDB" id="A0A2N5NGH6"/>
<dbReference type="EMBL" id="JAQMLR010000005">
    <property type="protein sequence ID" value="MDB8738592.1"/>
    <property type="molecule type" value="Genomic_DNA"/>
</dbReference>
<keyword evidence="2" id="KW-0479">Metal-binding</keyword>
<dbReference type="NCBIfam" id="TIGR01509">
    <property type="entry name" value="HAD-SF-IA-v3"/>
    <property type="match status" value="1"/>
</dbReference>
<evidence type="ECO:0000313" key="10">
    <source>
        <dbReference type="EMBL" id="NSI56971.1"/>
    </source>
</evidence>
<evidence type="ECO:0000313" key="20">
    <source>
        <dbReference type="EMBL" id="RHM78859.1"/>
    </source>
</evidence>
<dbReference type="GO" id="GO:0046872">
    <property type="term" value="F:metal ion binding"/>
    <property type="evidence" value="ECO:0007669"/>
    <property type="project" value="UniProtKB-KW"/>
</dbReference>
<comment type="similarity">
    <text evidence="1">Belongs to the HAD-like hydrolase superfamily. CbbY/CbbZ/Gph/YieH family.</text>
</comment>
<reference evidence="10" key="3">
    <citation type="journal article" date="2020" name="Cell Host Microbe">
        <title>Functional and Genomic Variation between Human-Derived Isolates of Lachnospiraceae Reveals Inter- and Intra-Species Diversity.</title>
        <authorList>
            <person name="Sorbara M.T."/>
            <person name="Littmann E.R."/>
            <person name="Fontana E."/>
            <person name="Moody T.U."/>
            <person name="Kohout C.E."/>
            <person name="Gjonbalaj M."/>
            <person name="Eaton V."/>
            <person name="Seok R."/>
            <person name="Leiner I.M."/>
            <person name="Pamer E.G."/>
        </authorList>
    </citation>
    <scope>NUCLEOTIDE SEQUENCE</scope>
    <source>
        <strain evidence="11">MSK.11.9</strain>
        <strain evidence="10">MSK.15.32</strain>
    </source>
</reference>
<dbReference type="EMBL" id="QRIS01000011">
    <property type="protein sequence ID" value="RHG84762.1"/>
    <property type="molecule type" value="Genomic_DNA"/>
</dbReference>
<dbReference type="EMBL" id="JAAIRY010000015">
    <property type="protein sequence ID" value="NSI65568.1"/>
    <property type="molecule type" value="Genomic_DNA"/>
</dbReference>
<evidence type="ECO:0000313" key="15">
    <source>
        <dbReference type="EMBL" id="RGM24568.1"/>
    </source>
</evidence>
<dbReference type="InterPro" id="IPR023198">
    <property type="entry name" value="PGP-like_dom2"/>
</dbReference>
<dbReference type="InterPro" id="IPR041492">
    <property type="entry name" value="HAD_2"/>
</dbReference>
<comment type="caution">
    <text evidence="12">The sequence shown here is derived from an EMBL/GenBank/DDBJ whole genome shotgun (WGS) entry which is preliminary data.</text>
</comment>
<dbReference type="InterPro" id="IPR036412">
    <property type="entry name" value="HAD-like_sf"/>
</dbReference>
<evidence type="ECO:0000256" key="1">
    <source>
        <dbReference type="ARBA" id="ARBA00006171"/>
    </source>
</evidence>
<dbReference type="SFLD" id="SFLDG01129">
    <property type="entry name" value="C1.5:_HAD__Beta-PGM__Phosphata"/>
    <property type="match status" value="1"/>
</dbReference>
<evidence type="ECO:0000313" key="21">
    <source>
        <dbReference type="Proteomes" id="UP000234840"/>
    </source>
</evidence>
<dbReference type="EMBL" id="JAPZED010000001">
    <property type="protein sequence ID" value="MCZ7692467.1"/>
    <property type="molecule type" value="Genomic_DNA"/>
</dbReference>
<dbReference type="Proteomes" id="UP001076974">
    <property type="component" value="Unassembled WGS sequence"/>
</dbReference>
<dbReference type="Proteomes" id="UP000283981">
    <property type="component" value="Unassembled WGS sequence"/>
</dbReference>
<evidence type="ECO:0000313" key="29">
    <source>
        <dbReference type="Proteomes" id="UP000285610"/>
    </source>
</evidence>
<evidence type="ECO:0000313" key="25">
    <source>
        <dbReference type="Proteomes" id="UP000283834"/>
    </source>
</evidence>
<dbReference type="Gene3D" id="3.40.50.1000">
    <property type="entry name" value="HAD superfamily/HAD-like"/>
    <property type="match status" value="1"/>
</dbReference>
<dbReference type="EMBL" id="QRWQ01000013">
    <property type="protein sequence ID" value="RGT37176.1"/>
    <property type="molecule type" value="Genomic_DNA"/>
</dbReference>
<evidence type="ECO:0000256" key="2">
    <source>
        <dbReference type="ARBA" id="ARBA00022723"/>
    </source>
</evidence>
<dbReference type="EMBL" id="JAPRAY010000014">
    <property type="protein sequence ID" value="MCZ0668106.1"/>
    <property type="molecule type" value="Genomic_DNA"/>
</dbReference>
<evidence type="ECO:0000313" key="5">
    <source>
        <dbReference type="EMBL" id="MCZ0668106.1"/>
    </source>
</evidence>
<dbReference type="RefSeq" id="WP_009244725.1">
    <property type="nucleotide sequence ID" value="NZ_AP031446.1"/>
</dbReference>
<evidence type="ECO:0000313" key="23">
    <source>
        <dbReference type="Proteomes" id="UP000235093"/>
    </source>
</evidence>
<sequence length="224" mass="25190">MLSGKKAVIFDMDGTLTDSMWIWPEVDRIFLKKYHLTPPPGFAKALEGKSYTETAQYFLDVFPELSCSLEDVQKEWIDMTLHLYQTQVELKPGAKGFLEFLKQEQILMGIATSNAKELALAALDALQIREYFSSVRTGCEVKKGKPAPDVYLKVAEDLGVQPEECLVFEDVPKGIEAGRNAGMTVCAVDDAFSASDEKEKKEKADYFIRSYDEIQAKTYERCGV</sequence>
<reference evidence="4" key="5">
    <citation type="submission" date="2021-10" db="EMBL/GenBank/DDBJ databases">
        <title>Collection of gut derived symbiotic bacterial strains cultured from healthy donors.</title>
        <authorList>
            <person name="Lin H."/>
            <person name="Littmann E."/>
            <person name="Claire K."/>
            <person name="Pamer E."/>
        </authorList>
    </citation>
    <scope>NUCLEOTIDE SEQUENCE</scope>
    <source>
        <strain evidence="4">MSK.23.4</strain>
    </source>
</reference>
<evidence type="ECO:0000313" key="4">
    <source>
        <dbReference type="EMBL" id="MCB5494379.1"/>
    </source>
</evidence>
<dbReference type="Proteomes" id="UP001212160">
    <property type="component" value="Unassembled WGS sequence"/>
</dbReference>
<dbReference type="EMBL" id="NIHM01000015">
    <property type="protein sequence ID" value="PLT53944.1"/>
    <property type="molecule type" value="Genomic_DNA"/>
</dbReference>
<accession>A0A2N5NGH6</accession>
<dbReference type="Proteomes" id="UP000284472">
    <property type="component" value="Unassembled WGS sequence"/>
</dbReference>
<dbReference type="Proteomes" id="UP001079535">
    <property type="component" value="Unassembled WGS sequence"/>
</dbReference>